<dbReference type="InterPro" id="IPR008258">
    <property type="entry name" value="Transglycosylase_SLT_dom_1"/>
</dbReference>
<dbReference type="SUPFAM" id="SSF53955">
    <property type="entry name" value="Lysozyme-like"/>
    <property type="match status" value="1"/>
</dbReference>
<sequence length="239" mass="27938">MNREKIIIFTLTFILILFFSILTMSIAVGDPPSTAANSLIEFEEKKQIKYKYTNNSKIDLKKKEEHTKIEVLEKDFTFPKYDNVPLTDDVKQKIYDYSINKNFSYELILAIMKLESNFITDHDNGEDYGIMQWNKPSGTFDFLTDIVAVELNIQKEDVDWTNPYHNAIGSIWYLDWLRNEWRNLGVTADEHLFEKILISYNMGFNGTNKFLSSHGVDDSPYVRAVSNYKTQLERDGGFY</sequence>
<keyword evidence="3" id="KW-1185">Reference proteome</keyword>
<evidence type="ECO:0000313" key="3">
    <source>
        <dbReference type="Proteomes" id="UP000448943"/>
    </source>
</evidence>
<evidence type="ECO:0000259" key="1">
    <source>
        <dbReference type="Pfam" id="PF01464"/>
    </source>
</evidence>
<name>A0A6N9Q0K8_9BACL</name>
<dbReference type="Proteomes" id="UP000448943">
    <property type="component" value="Unassembled WGS sequence"/>
</dbReference>
<gene>
    <name evidence="2" type="ORF">ERL59_06805</name>
</gene>
<dbReference type="InterPro" id="IPR023346">
    <property type="entry name" value="Lysozyme-like_dom_sf"/>
</dbReference>
<feature type="domain" description="Transglycosylase SLT" evidence="1">
    <location>
        <begin position="100"/>
        <end position="212"/>
    </location>
</feature>
<protein>
    <submittedName>
        <fullName evidence="2">Lytic transglycosylase domain-containing protein</fullName>
    </submittedName>
</protein>
<reference evidence="2 3" key="1">
    <citation type="submission" date="2019-01" db="EMBL/GenBank/DDBJ databases">
        <title>Chengkuizengella sp. nov., isolated from deep-sea sediment of East Pacific Ocean.</title>
        <authorList>
            <person name="Yang J."/>
            <person name="Lai Q."/>
            <person name="Shao Z."/>
        </authorList>
    </citation>
    <scope>NUCLEOTIDE SEQUENCE [LARGE SCALE GENOMIC DNA]</scope>
    <source>
        <strain evidence="2 3">YPA3-1-1</strain>
    </source>
</reference>
<accession>A0A6N9Q0K8</accession>
<proteinExistence type="predicted"/>
<dbReference type="RefSeq" id="WP_160645453.1">
    <property type="nucleotide sequence ID" value="NZ_SIJB01000016.1"/>
</dbReference>
<dbReference type="EMBL" id="SIJB01000016">
    <property type="protein sequence ID" value="NBI28662.1"/>
    <property type="molecule type" value="Genomic_DNA"/>
</dbReference>
<dbReference type="Gene3D" id="1.10.530.10">
    <property type="match status" value="1"/>
</dbReference>
<comment type="caution">
    <text evidence="2">The sequence shown here is derived from an EMBL/GenBank/DDBJ whole genome shotgun (WGS) entry which is preliminary data.</text>
</comment>
<evidence type="ECO:0000313" key="2">
    <source>
        <dbReference type="EMBL" id="NBI28662.1"/>
    </source>
</evidence>
<dbReference type="OrthoDB" id="2476746at2"/>
<dbReference type="AlphaFoldDB" id="A0A6N9Q0K8"/>
<dbReference type="Pfam" id="PF01464">
    <property type="entry name" value="SLT"/>
    <property type="match status" value="1"/>
</dbReference>
<organism evidence="2 3">
    <name type="scientific">Chengkuizengella marina</name>
    <dbReference type="NCBI Taxonomy" id="2507566"/>
    <lineage>
        <taxon>Bacteria</taxon>
        <taxon>Bacillati</taxon>
        <taxon>Bacillota</taxon>
        <taxon>Bacilli</taxon>
        <taxon>Bacillales</taxon>
        <taxon>Paenibacillaceae</taxon>
        <taxon>Chengkuizengella</taxon>
    </lineage>
</organism>